<feature type="region of interest" description="Disordered" evidence="4">
    <location>
        <begin position="473"/>
        <end position="496"/>
    </location>
</feature>
<accession>Q22TA6</accession>
<organism evidence="6 7">
    <name type="scientific">Tetrahymena thermophila (strain SB210)</name>
    <dbReference type="NCBI Taxonomy" id="312017"/>
    <lineage>
        <taxon>Eukaryota</taxon>
        <taxon>Sar</taxon>
        <taxon>Alveolata</taxon>
        <taxon>Ciliophora</taxon>
        <taxon>Intramacronucleata</taxon>
        <taxon>Oligohymenophorea</taxon>
        <taxon>Hymenostomatida</taxon>
        <taxon>Tetrahymenina</taxon>
        <taxon>Tetrahymenidae</taxon>
        <taxon>Tetrahymena</taxon>
    </lineage>
</organism>
<dbReference type="GO" id="GO:0003723">
    <property type="term" value="F:RNA binding"/>
    <property type="evidence" value="ECO:0007669"/>
    <property type="project" value="InterPro"/>
</dbReference>
<dbReference type="KEGG" id="tet:TTHERM_00181100"/>
<evidence type="ECO:0000259" key="5">
    <source>
        <dbReference type="Pfam" id="PF01416"/>
    </source>
</evidence>
<dbReference type="GO" id="GO:0005634">
    <property type="term" value="C:nucleus"/>
    <property type="evidence" value="ECO:0007669"/>
    <property type="project" value="TreeGrafter"/>
</dbReference>
<dbReference type="eggNOG" id="KOG2554">
    <property type="taxonomic scope" value="Eukaryota"/>
</dbReference>
<dbReference type="RefSeq" id="XP_001008777.2">
    <property type="nucleotide sequence ID" value="XM_001008777.3"/>
</dbReference>
<feature type="domain" description="Pseudouridine synthase I TruA alpha/beta" evidence="5">
    <location>
        <begin position="252"/>
        <end position="367"/>
    </location>
</feature>
<dbReference type="InterPro" id="IPR020097">
    <property type="entry name" value="PsdUridine_synth_TruA_a/b_dom"/>
</dbReference>
<evidence type="ECO:0000256" key="3">
    <source>
        <dbReference type="ARBA" id="ARBA00023235"/>
    </source>
</evidence>
<feature type="compositionally biased region" description="Basic and acidic residues" evidence="4">
    <location>
        <begin position="24"/>
        <end position="44"/>
    </location>
</feature>
<feature type="region of interest" description="Disordered" evidence="4">
    <location>
        <begin position="71"/>
        <end position="102"/>
    </location>
</feature>
<dbReference type="OrthoDB" id="25767at2759"/>
<dbReference type="HAMAP" id="MF_00171">
    <property type="entry name" value="TruA"/>
    <property type="match status" value="1"/>
</dbReference>
<evidence type="ECO:0000256" key="1">
    <source>
        <dbReference type="ARBA" id="ARBA00009375"/>
    </source>
</evidence>
<dbReference type="NCBIfam" id="TIGR00071">
    <property type="entry name" value="hisT_truA"/>
    <property type="match status" value="1"/>
</dbReference>
<evidence type="ECO:0000313" key="7">
    <source>
        <dbReference type="Proteomes" id="UP000009168"/>
    </source>
</evidence>
<dbReference type="InterPro" id="IPR020103">
    <property type="entry name" value="PsdUridine_synth_cat_dom_sf"/>
</dbReference>
<dbReference type="InterPro" id="IPR020094">
    <property type="entry name" value="TruA/RsuA/RluB/E/F_N"/>
</dbReference>
<dbReference type="Gene3D" id="3.30.70.660">
    <property type="entry name" value="Pseudouridine synthase I, catalytic domain, C-terminal subdomain"/>
    <property type="match status" value="1"/>
</dbReference>
<gene>
    <name evidence="6" type="ORF">TTHERM_00181100</name>
</gene>
<keyword evidence="7" id="KW-1185">Reference proteome</keyword>
<proteinExistence type="inferred from homology"/>
<dbReference type="InParanoid" id="Q22TA6"/>
<name>Q22TA6_TETTS</name>
<dbReference type="Pfam" id="PF01416">
    <property type="entry name" value="PseudoU_synth_1"/>
    <property type="match status" value="1"/>
</dbReference>
<dbReference type="Proteomes" id="UP000009168">
    <property type="component" value="Unassembled WGS sequence"/>
</dbReference>
<keyword evidence="3" id="KW-0413">Isomerase</keyword>
<protein>
    <submittedName>
        <fullName evidence="6">tRNA pseudouridine synthase</fullName>
    </submittedName>
</protein>
<dbReference type="PANTHER" id="PTHR11142">
    <property type="entry name" value="PSEUDOURIDYLATE SYNTHASE"/>
    <property type="match status" value="1"/>
</dbReference>
<dbReference type="CDD" id="cd02569">
    <property type="entry name" value="PseudoU_synth_ScPus3"/>
    <property type="match status" value="1"/>
</dbReference>
<dbReference type="GO" id="GO:0005737">
    <property type="term" value="C:cytoplasm"/>
    <property type="evidence" value="ECO:0007669"/>
    <property type="project" value="TreeGrafter"/>
</dbReference>
<dbReference type="GeneID" id="7827313"/>
<dbReference type="HOGENOM" id="CLU_014673_2_0_1"/>
<comment type="similarity">
    <text evidence="1">Belongs to the tRNA pseudouridine synthase TruA family.</text>
</comment>
<dbReference type="PANTHER" id="PTHR11142:SF5">
    <property type="entry name" value="TRNA PSEUDOURIDINE(38_39) SYNTHASE"/>
    <property type="match status" value="1"/>
</dbReference>
<dbReference type="InterPro" id="IPR001406">
    <property type="entry name" value="PsdUridine_synth_TruA"/>
</dbReference>
<keyword evidence="2" id="KW-0819">tRNA processing</keyword>
<dbReference type="GO" id="GO:1990481">
    <property type="term" value="P:mRNA pseudouridine synthesis"/>
    <property type="evidence" value="ECO:0007669"/>
    <property type="project" value="TreeGrafter"/>
</dbReference>
<dbReference type="InterPro" id="IPR041707">
    <property type="entry name" value="Pus3-like"/>
</dbReference>
<dbReference type="AlphaFoldDB" id="Q22TA6"/>
<dbReference type="STRING" id="312017.Q22TA6"/>
<evidence type="ECO:0000313" key="6">
    <source>
        <dbReference type="EMBL" id="EAR88532.2"/>
    </source>
</evidence>
<feature type="compositionally biased region" description="Polar residues" evidence="4">
    <location>
        <begin position="1"/>
        <end position="23"/>
    </location>
</feature>
<dbReference type="Gene3D" id="3.30.70.580">
    <property type="entry name" value="Pseudouridine synthase I, catalytic domain, N-terminal subdomain"/>
    <property type="match status" value="1"/>
</dbReference>
<evidence type="ECO:0000256" key="4">
    <source>
        <dbReference type="SAM" id="MobiDB-lite"/>
    </source>
</evidence>
<dbReference type="FunCoup" id="Q22TA6">
    <property type="interactions" value="188"/>
</dbReference>
<feature type="region of interest" description="Disordered" evidence="4">
    <location>
        <begin position="1"/>
        <end position="44"/>
    </location>
</feature>
<reference evidence="7" key="1">
    <citation type="journal article" date="2006" name="PLoS Biol.">
        <title>Macronuclear genome sequence of the ciliate Tetrahymena thermophila, a model eukaryote.</title>
        <authorList>
            <person name="Eisen J.A."/>
            <person name="Coyne R.S."/>
            <person name="Wu M."/>
            <person name="Wu D."/>
            <person name="Thiagarajan M."/>
            <person name="Wortman J.R."/>
            <person name="Badger J.H."/>
            <person name="Ren Q."/>
            <person name="Amedeo P."/>
            <person name="Jones K.M."/>
            <person name="Tallon L.J."/>
            <person name="Delcher A.L."/>
            <person name="Salzberg S.L."/>
            <person name="Silva J.C."/>
            <person name="Haas B.J."/>
            <person name="Majoros W.H."/>
            <person name="Farzad M."/>
            <person name="Carlton J.M."/>
            <person name="Smith R.K. Jr."/>
            <person name="Garg J."/>
            <person name="Pearlman R.E."/>
            <person name="Karrer K.M."/>
            <person name="Sun L."/>
            <person name="Manning G."/>
            <person name="Elde N.C."/>
            <person name="Turkewitz A.P."/>
            <person name="Asai D.J."/>
            <person name="Wilkes D.E."/>
            <person name="Wang Y."/>
            <person name="Cai H."/>
            <person name="Collins K."/>
            <person name="Stewart B.A."/>
            <person name="Lee S.R."/>
            <person name="Wilamowska K."/>
            <person name="Weinberg Z."/>
            <person name="Ruzzo W.L."/>
            <person name="Wloga D."/>
            <person name="Gaertig J."/>
            <person name="Frankel J."/>
            <person name="Tsao C.-C."/>
            <person name="Gorovsky M.A."/>
            <person name="Keeling P.J."/>
            <person name="Waller R.F."/>
            <person name="Patron N.J."/>
            <person name="Cherry J.M."/>
            <person name="Stover N.A."/>
            <person name="Krieger C.J."/>
            <person name="del Toro C."/>
            <person name="Ryder H.F."/>
            <person name="Williamson S.C."/>
            <person name="Barbeau R.A."/>
            <person name="Hamilton E.P."/>
            <person name="Orias E."/>
        </authorList>
    </citation>
    <scope>NUCLEOTIDE SEQUENCE [LARGE SCALE GENOMIC DNA]</scope>
    <source>
        <strain evidence="7">SB210</strain>
    </source>
</reference>
<dbReference type="InterPro" id="IPR020095">
    <property type="entry name" value="PsdUridine_synth_TruA_C"/>
</dbReference>
<sequence>MDTIQQSEQGNIQISQEGQSEQKANQDIKKDEEQKSESLESEDLDKFSKEEIIKKYLFIKKENQVLRKQLNHNNDTKAPIPNNSSQNETKKQKKEQKQNNKKESLFEIYQQQHYALKMSYVGINYQGLAYQQETDNTVEEQLFKALEKTTLIKNRDNCNFTRSGRTDKGVSALGQVIGITLRTSIKIGENIDEIENKLDYIKMLNSNLPDDIRILGCSKVDPAFNARFDCQKRIYKYYFFENQMDIQRMKEAANLFLGEHDFRNFCKIDVLQTLNYVRIIYQLDIEEVQANFGTLDPRSKLYVATIQGSAFLWHQIRNMMAILFLVGRKQEEPSIVTELLDIQKNPSKPNYEMAPDYPLVLFDCLYNNVSFNYSSDQIKIYEHYLQIIQKKCIENQLYITTLNYMAQTAQQFNNYNLIQNSLISEEATLRNKKYQHLSKRQCAQSSEDTLKNLKGRKLDKFLIKQEKQINYQQQREAEKNLSQTQDQTSEGNDTQE</sequence>
<dbReference type="SUPFAM" id="SSF55120">
    <property type="entry name" value="Pseudouridine synthase"/>
    <property type="match status" value="1"/>
</dbReference>
<evidence type="ECO:0000256" key="2">
    <source>
        <dbReference type="ARBA" id="ARBA00022694"/>
    </source>
</evidence>
<dbReference type="GO" id="GO:0031119">
    <property type="term" value="P:tRNA pseudouridine synthesis"/>
    <property type="evidence" value="ECO:0007669"/>
    <property type="project" value="TreeGrafter"/>
</dbReference>
<dbReference type="GO" id="GO:0009982">
    <property type="term" value="F:pseudouridine synthase activity"/>
    <property type="evidence" value="ECO:0007669"/>
    <property type="project" value="InterPro"/>
</dbReference>
<dbReference type="EMBL" id="GG662840">
    <property type="protein sequence ID" value="EAR88532.2"/>
    <property type="molecule type" value="Genomic_DNA"/>
</dbReference>